<evidence type="ECO:0000256" key="3">
    <source>
        <dbReference type="ARBA" id="ARBA00023125"/>
    </source>
</evidence>
<keyword evidence="7" id="KW-1185">Reference proteome</keyword>
<keyword evidence="3" id="KW-0238">DNA-binding</keyword>
<comment type="similarity">
    <text evidence="1">Belongs to the type-I restriction system S methylase family.</text>
</comment>
<dbReference type="InterPro" id="IPR052021">
    <property type="entry name" value="Type-I_RS_S_subunit"/>
</dbReference>
<dbReference type="SUPFAM" id="SSF116734">
    <property type="entry name" value="DNA methylase specificity domain"/>
    <property type="match status" value="2"/>
</dbReference>
<dbReference type="PANTHER" id="PTHR30408">
    <property type="entry name" value="TYPE-1 RESTRICTION ENZYME ECOKI SPECIFICITY PROTEIN"/>
    <property type="match status" value="1"/>
</dbReference>
<dbReference type="PANTHER" id="PTHR30408:SF12">
    <property type="entry name" value="TYPE I RESTRICTION ENZYME MJAVIII SPECIFICITY SUBUNIT"/>
    <property type="match status" value="1"/>
</dbReference>
<dbReference type="Gene3D" id="3.90.220.20">
    <property type="entry name" value="DNA methylase specificity domains"/>
    <property type="match status" value="2"/>
</dbReference>
<evidence type="ECO:0000256" key="1">
    <source>
        <dbReference type="ARBA" id="ARBA00010923"/>
    </source>
</evidence>
<gene>
    <name evidence="6" type="ORF">BD809_11084</name>
</gene>
<evidence type="ECO:0000256" key="4">
    <source>
        <dbReference type="SAM" id="Coils"/>
    </source>
</evidence>
<keyword evidence="4" id="KW-0175">Coiled coil</keyword>
<protein>
    <submittedName>
        <fullName evidence="6">Type I restriction enzyme S subunit</fullName>
    </submittedName>
</protein>
<proteinExistence type="inferred from homology"/>
<comment type="caution">
    <text evidence="6">The sequence shown here is derived from an EMBL/GenBank/DDBJ whole genome shotgun (WGS) entry which is preliminary data.</text>
</comment>
<name>A0A5S5BV20_9FLAO</name>
<dbReference type="GO" id="GO:0009307">
    <property type="term" value="P:DNA restriction-modification system"/>
    <property type="evidence" value="ECO:0007669"/>
    <property type="project" value="UniProtKB-KW"/>
</dbReference>
<evidence type="ECO:0000256" key="2">
    <source>
        <dbReference type="ARBA" id="ARBA00022747"/>
    </source>
</evidence>
<dbReference type="Pfam" id="PF01420">
    <property type="entry name" value="Methylase_S"/>
    <property type="match status" value="1"/>
</dbReference>
<dbReference type="RefSeq" id="WP_148783530.1">
    <property type="nucleotide sequence ID" value="NZ_VNHU01000010.1"/>
</dbReference>
<evidence type="ECO:0000259" key="5">
    <source>
        <dbReference type="Pfam" id="PF01420"/>
    </source>
</evidence>
<feature type="coiled-coil region" evidence="4">
    <location>
        <begin position="164"/>
        <end position="191"/>
    </location>
</feature>
<dbReference type="GO" id="GO:0003677">
    <property type="term" value="F:DNA binding"/>
    <property type="evidence" value="ECO:0007669"/>
    <property type="project" value="UniProtKB-KW"/>
</dbReference>
<feature type="domain" description="Type I restriction modification DNA specificity" evidence="5">
    <location>
        <begin position="8"/>
        <end position="182"/>
    </location>
</feature>
<dbReference type="AlphaFoldDB" id="A0A5S5BV20"/>
<evidence type="ECO:0000313" key="7">
    <source>
        <dbReference type="Proteomes" id="UP000324376"/>
    </source>
</evidence>
<reference evidence="6 7" key="1">
    <citation type="submission" date="2019-07" db="EMBL/GenBank/DDBJ databases">
        <title>Genomic Encyclopedia of Archaeal and Bacterial Type Strains, Phase II (KMG-II): from individual species to whole genera.</title>
        <authorList>
            <person name="Goeker M."/>
        </authorList>
    </citation>
    <scope>NUCLEOTIDE SEQUENCE [LARGE SCALE GENOMIC DNA]</scope>
    <source>
        <strain evidence="6 7">DSM 17527</strain>
    </source>
</reference>
<dbReference type="InterPro" id="IPR044946">
    <property type="entry name" value="Restrct_endonuc_typeI_TRD_sf"/>
</dbReference>
<dbReference type="Proteomes" id="UP000324376">
    <property type="component" value="Unassembled WGS sequence"/>
</dbReference>
<sequence length="400" mass="46113">MSELNDIPNGWLQTTIGELVELAQGVAINAKTNYVLSDKENGIPLLKINNLLNNTIDQYANPKLVPKQSIIHKNDVIFTRTGQVGEVFKNKFGILHNNSFKVIPNEKLHWSYLYWYLKDGRVYNYVQKVAAGSVQKDLNHGAFKTTEFKYPKDIKEQKAIANILTAFDDKIENLQAQNKTLEETAQTIFKAWFGKYQVGDELPDGWTFEKLEKIADHIKNNMKPFNHPEKDYLHYSLPAYDNGLVPEIEKGVTIKSNKYKVVDNSFLISKLNPFTPRIWTVFNSEDNHICSTEFQVVKPKFYEVFVLVHCFLNSKKFTVELSQNIKGTSSSHQRVNPQDIFNINLVLPNKNDLNKFNSLVYPMVAKKNINHNQIQTLKQTRDTLLPKLMSGQIRVNEFKE</sequence>
<evidence type="ECO:0000313" key="6">
    <source>
        <dbReference type="EMBL" id="TYP71025.1"/>
    </source>
</evidence>
<accession>A0A5S5BV20</accession>
<dbReference type="OrthoDB" id="9816225at2"/>
<dbReference type="InterPro" id="IPR000055">
    <property type="entry name" value="Restrct_endonuc_typeI_TRD"/>
</dbReference>
<organism evidence="6 7">
    <name type="scientific">Aquimarina intermedia</name>
    <dbReference type="NCBI Taxonomy" id="350814"/>
    <lineage>
        <taxon>Bacteria</taxon>
        <taxon>Pseudomonadati</taxon>
        <taxon>Bacteroidota</taxon>
        <taxon>Flavobacteriia</taxon>
        <taxon>Flavobacteriales</taxon>
        <taxon>Flavobacteriaceae</taxon>
        <taxon>Aquimarina</taxon>
    </lineage>
</organism>
<dbReference type="EMBL" id="VNHU01000010">
    <property type="protein sequence ID" value="TYP71025.1"/>
    <property type="molecule type" value="Genomic_DNA"/>
</dbReference>
<keyword evidence="2" id="KW-0680">Restriction system</keyword>